<dbReference type="AlphaFoldDB" id="A0A9N9ISH9"/>
<keyword evidence="2" id="KW-1185">Reference proteome</keyword>
<comment type="caution">
    <text evidence="1">The sequence shown here is derived from an EMBL/GenBank/DDBJ whole genome shotgun (WGS) entry which is preliminary data.</text>
</comment>
<name>A0A9N9ISH9_9GLOM</name>
<accession>A0A9N9ISH9</accession>
<feature type="non-terminal residue" evidence="1">
    <location>
        <position position="1"/>
    </location>
</feature>
<organism evidence="1 2">
    <name type="scientific">Dentiscutata erythropus</name>
    <dbReference type="NCBI Taxonomy" id="1348616"/>
    <lineage>
        <taxon>Eukaryota</taxon>
        <taxon>Fungi</taxon>
        <taxon>Fungi incertae sedis</taxon>
        <taxon>Mucoromycota</taxon>
        <taxon>Glomeromycotina</taxon>
        <taxon>Glomeromycetes</taxon>
        <taxon>Diversisporales</taxon>
        <taxon>Gigasporaceae</taxon>
        <taxon>Dentiscutata</taxon>
    </lineage>
</organism>
<dbReference type="EMBL" id="CAJVPY010014850">
    <property type="protein sequence ID" value="CAG8748744.1"/>
    <property type="molecule type" value="Genomic_DNA"/>
</dbReference>
<protein>
    <submittedName>
        <fullName evidence="1">13351_t:CDS:1</fullName>
    </submittedName>
</protein>
<evidence type="ECO:0000313" key="1">
    <source>
        <dbReference type="EMBL" id="CAG8748744.1"/>
    </source>
</evidence>
<dbReference type="SUPFAM" id="SSF52047">
    <property type="entry name" value="RNI-like"/>
    <property type="match status" value="1"/>
</dbReference>
<proteinExistence type="predicted"/>
<sequence>TKIRGFRYYICDKRSKSLVKFLYKNKTITLLGLHIKLFASTTRLNAVKDLVDALQINKTLKDLKIQHYNCGSNIETA</sequence>
<dbReference type="Proteomes" id="UP000789405">
    <property type="component" value="Unassembled WGS sequence"/>
</dbReference>
<reference evidence="1" key="1">
    <citation type="submission" date="2021-06" db="EMBL/GenBank/DDBJ databases">
        <authorList>
            <person name="Kallberg Y."/>
            <person name="Tangrot J."/>
            <person name="Rosling A."/>
        </authorList>
    </citation>
    <scope>NUCLEOTIDE SEQUENCE</scope>
    <source>
        <strain evidence="1">MA453B</strain>
    </source>
</reference>
<evidence type="ECO:0000313" key="2">
    <source>
        <dbReference type="Proteomes" id="UP000789405"/>
    </source>
</evidence>
<gene>
    <name evidence="1" type="ORF">DERYTH_LOCUS16691</name>
</gene>